<gene>
    <name evidence="10" type="primary">L2HGDH</name>
</gene>
<evidence type="ECO:0000256" key="8">
    <source>
        <dbReference type="ARBA" id="ARBA00041137"/>
    </source>
</evidence>
<keyword evidence="3" id="KW-0274">FAD</keyword>
<keyword evidence="2" id="KW-0285">Flavoprotein</keyword>
<dbReference type="AlphaFoldDB" id="A0A9L0R891"/>
<evidence type="ECO:0000256" key="2">
    <source>
        <dbReference type="ARBA" id="ARBA00022630"/>
    </source>
</evidence>
<comment type="similarity">
    <text evidence="6">Belongs to the L2HGDH family.</text>
</comment>
<dbReference type="EC" id="1.1.99.2" evidence="7"/>
<organism evidence="10 11">
    <name type="scientific">Equus caballus</name>
    <name type="common">Horse</name>
    <dbReference type="NCBI Taxonomy" id="9796"/>
    <lineage>
        <taxon>Eukaryota</taxon>
        <taxon>Metazoa</taxon>
        <taxon>Chordata</taxon>
        <taxon>Craniata</taxon>
        <taxon>Vertebrata</taxon>
        <taxon>Euteleostomi</taxon>
        <taxon>Mammalia</taxon>
        <taxon>Eutheria</taxon>
        <taxon>Laurasiatheria</taxon>
        <taxon>Perissodactyla</taxon>
        <taxon>Equidae</taxon>
        <taxon>Equus</taxon>
    </lineage>
</organism>
<feature type="domain" description="FAD dependent oxidoreductase" evidence="9">
    <location>
        <begin position="245"/>
        <end position="650"/>
    </location>
</feature>
<evidence type="ECO:0000313" key="10">
    <source>
        <dbReference type="Ensembl" id="ENSECAP00000058690.1"/>
    </source>
</evidence>
<evidence type="ECO:0000256" key="4">
    <source>
        <dbReference type="ARBA" id="ARBA00023002"/>
    </source>
</evidence>
<sequence>MAPAWGGAGARGARRVALTGSWRRSWRPRCATWAGPARGRAGASPGPWPGVGGPRRGLPGRWAAVAAGPAPGESPAANPAARAAASRCLVRACALFHLCPCALFHPCPSVPLHPLPLCPCPPPAPVSLCTPCTPAHPRPVSLFHPCPCAPAHPLPLFTPGPCPYSTPAPVPLPAPCPRVPLPPLPLLTACPYVPIPPPAQAREEVASCGAWLSRPDPGLPAGITGRVSGPEKKHEGRGAEWSSFDVVIVGGGIVGLASARALILRHPALSIGVLEKEKDLAVHQTGHNSGVIHSGIYYKPESLKARLCVQGAALIYEYCNQKGISYKQCGKLIVAVEQEEIPRLQALYERGLQNGVQGLRLIQPEDIKKKEPYCRGLMAIDCPYTGIVDYRQVALSFAQDFQEAGGSVLTNFEVKEIEKAKESPSRSKDGVTYPIVIRNTKGEEVRCQYVVTCAGLYSDRISELSGCNPDPRIVPFRGDYLVLKPEKRYLVKGNIYPVPDSRFPFLGVHFTPRMDGSIWLGPNAVLALKREGYRPFDFSARDVMDVIIKSGLIKLVFQNFSYGVNEMYKALFLSATVKHLQKFIPEITVSDIHRGPAGVRAQALDRAGNLVEDFVFDGGVGDMGNRILHVRNAPSPAATSSLAISGMIADEVQQRFNL</sequence>
<dbReference type="Ensembl" id="ENSECAT00000114815.1">
    <property type="protein sequence ID" value="ENSECAP00000058690.1"/>
    <property type="gene ID" value="ENSECAG00000020354.4"/>
</dbReference>
<keyword evidence="4" id="KW-0560">Oxidoreductase</keyword>
<dbReference type="GO" id="GO:0005739">
    <property type="term" value="C:mitochondrion"/>
    <property type="evidence" value="ECO:0007669"/>
    <property type="project" value="Ensembl"/>
</dbReference>
<evidence type="ECO:0000259" key="9">
    <source>
        <dbReference type="Pfam" id="PF01266"/>
    </source>
</evidence>
<evidence type="ECO:0000313" key="11">
    <source>
        <dbReference type="Proteomes" id="UP000002281"/>
    </source>
</evidence>
<name>A0A9L0R891_HORSE</name>
<comment type="cofactor">
    <cofactor evidence="1">
        <name>FAD</name>
        <dbReference type="ChEBI" id="CHEBI:57692"/>
    </cofactor>
</comment>
<comment type="catalytic activity">
    <reaction evidence="5">
        <text>(S)-2-hydroxyglutarate + A = 2-oxoglutarate + AH2</text>
        <dbReference type="Rhea" id="RHEA:21252"/>
        <dbReference type="ChEBI" id="CHEBI:13193"/>
        <dbReference type="ChEBI" id="CHEBI:16782"/>
        <dbReference type="ChEBI" id="CHEBI:16810"/>
        <dbReference type="ChEBI" id="CHEBI:17499"/>
        <dbReference type="EC" id="1.1.99.2"/>
    </reaction>
</comment>
<dbReference type="GO" id="GO:0044281">
    <property type="term" value="P:small molecule metabolic process"/>
    <property type="evidence" value="ECO:0007669"/>
    <property type="project" value="Ensembl"/>
</dbReference>
<keyword evidence="11" id="KW-1185">Reference proteome</keyword>
<reference evidence="10 11" key="1">
    <citation type="journal article" date="2009" name="Science">
        <title>Genome sequence, comparative analysis, and population genetics of the domestic horse.</title>
        <authorList>
            <consortium name="Broad Institute Genome Sequencing Platform"/>
            <consortium name="Broad Institute Whole Genome Assembly Team"/>
            <person name="Wade C.M."/>
            <person name="Giulotto E."/>
            <person name="Sigurdsson S."/>
            <person name="Zoli M."/>
            <person name="Gnerre S."/>
            <person name="Imsland F."/>
            <person name="Lear T.L."/>
            <person name="Adelson D.L."/>
            <person name="Bailey E."/>
            <person name="Bellone R.R."/>
            <person name="Bloecker H."/>
            <person name="Distl O."/>
            <person name="Edgar R.C."/>
            <person name="Garber M."/>
            <person name="Leeb T."/>
            <person name="Mauceli E."/>
            <person name="MacLeod J.N."/>
            <person name="Penedo M.C.T."/>
            <person name="Raison J.M."/>
            <person name="Sharpe T."/>
            <person name="Vogel J."/>
            <person name="Andersson L."/>
            <person name="Antczak D.F."/>
            <person name="Biagi T."/>
            <person name="Binns M.M."/>
            <person name="Chowdhary B.P."/>
            <person name="Coleman S.J."/>
            <person name="Della Valle G."/>
            <person name="Fryc S."/>
            <person name="Guerin G."/>
            <person name="Hasegawa T."/>
            <person name="Hill E.W."/>
            <person name="Jurka J."/>
            <person name="Kiialainen A."/>
            <person name="Lindgren G."/>
            <person name="Liu J."/>
            <person name="Magnani E."/>
            <person name="Mickelson J.R."/>
            <person name="Murray J."/>
            <person name="Nergadze S.G."/>
            <person name="Onofrio R."/>
            <person name="Pedroni S."/>
            <person name="Piras M.F."/>
            <person name="Raudsepp T."/>
            <person name="Rocchi M."/>
            <person name="Roeed K.H."/>
            <person name="Ryder O.A."/>
            <person name="Searle S."/>
            <person name="Skow L."/>
            <person name="Swinburne J.E."/>
            <person name="Syvaenen A.C."/>
            <person name="Tozaki T."/>
            <person name="Valberg S.J."/>
            <person name="Vaudin M."/>
            <person name="White J.R."/>
            <person name="Zody M.C."/>
            <person name="Lander E.S."/>
            <person name="Lindblad-Toh K."/>
        </authorList>
    </citation>
    <scope>NUCLEOTIDE SEQUENCE [LARGE SCALE GENOMIC DNA]</scope>
    <source>
        <strain evidence="10 11">Thoroughbred</strain>
    </source>
</reference>
<reference evidence="10" key="3">
    <citation type="submission" date="2025-09" db="UniProtKB">
        <authorList>
            <consortium name="Ensembl"/>
        </authorList>
    </citation>
    <scope>IDENTIFICATION</scope>
    <source>
        <strain evidence="10">Thoroughbred</strain>
    </source>
</reference>
<proteinExistence type="inferred from homology"/>
<dbReference type="GO" id="GO:0047545">
    <property type="term" value="F:(S)-2-hydroxyglutarate dehydrogenase activity"/>
    <property type="evidence" value="ECO:0000318"/>
    <property type="project" value="GO_Central"/>
</dbReference>
<dbReference type="InterPro" id="IPR006076">
    <property type="entry name" value="FAD-dep_OxRdtase"/>
</dbReference>
<reference evidence="10" key="2">
    <citation type="submission" date="2025-08" db="UniProtKB">
        <authorList>
            <consortium name="Ensembl"/>
        </authorList>
    </citation>
    <scope>IDENTIFICATION</scope>
    <source>
        <strain evidence="10">Thoroughbred</strain>
    </source>
</reference>
<dbReference type="PANTHER" id="PTHR43104:SF2">
    <property type="entry name" value="L-2-HYDROXYGLUTARATE DEHYDROGENASE, MITOCHONDRIAL"/>
    <property type="match status" value="1"/>
</dbReference>
<dbReference type="InterPro" id="IPR036188">
    <property type="entry name" value="FAD/NAD-bd_sf"/>
</dbReference>
<dbReference type="NCBIfam" id="NF008726">
    <property type="entry name" value="PRK11728.1"/>
    <property type="match status" value="1"/>
</dbReference>
<dbReference type="PANTHER" id="PTHR43104">
    <property type="entry name" value="L-2-HYDROXYGLUTARATE DEHYDROGENASE, MITOCHONDRIAL"/>
    <property type="match status" value="1"/>
</dbReference>
<protein>
    <recommendedName>
        <fullName evidence="8">L-2-hydroxyglutarate dehydrogenase, mitochondrial</fullName>
        <ecNumber evidence="7">1.1.99.2</ecNumber>
    </recommendedName>
</protein>
<accession>A0A9L0R891</accession>
<evidence type="ECO:0000256" key="3">
    <source>
        <dbReference type="ARBA" id="ARBA00022827"/>
    </source>
</evidence>
<dbReference type="SUPFAM" id="SSF51905">
    <property type="entry name" value="FAD/NAD(P)-binding domain"/>
    <property type="match status" value="1"/>
</dbReference>
<evidence type="ECO:0000256" key="6">
    <source>
        <dbReference type="ARBA" id="ARBA00037941"/>
    </source>
</evidence>
<dbReference type="Gene3D" id="3.30.9.10">
    <property type="entry name" value="D-Amino Acid Oxidase, subunit A, domain 2"/>
    <property type="match status" value="1"/>
</dbReference>
<dbReference type="GeneTree" id="ENSGT00490000043421"/>
<dbReference type="Proteomes" id="UP000002281">
    <property type="component" value="Chromosome 1"/>
</dbReference>
<dbReference type="Gene3D" id="3.50.50.60">
    <property type="entry name" value="FAD/NAD(P)-binding domain"/>
    <property type="match status" value="1"/>
</dbReference>
<evidence type="ECO:0000256" key="7">
    <source>
        <dbReference type="ARBA" id="ARBA00038878"/>
    </source>
</evidence>
<evidence type="ECO:0000256" key="5">
    <source>
        <dbReference type="ARBA" id="ARBA00036066"/>
    </source>
</evidence>
<dbReference type="Pfam" id="PF01266">
    <property type="entry name" value="DAO"/>
    <property type="match status" value="1"/>
</dbReference>
<dbReference type="GO" id="GO:0016020">
    <property type="term" value="C:membrane"/>
    <property type="evidence" value="ECO:0007669"/>
    <property type="project" value="Ensembl"/>
</dbReference>
<evidence type="ECO:0000256" key="1">
    <source>
        <dbReference type="ARBA" id="ARBA00001974"/>
    </source>
</evidence>